<keyword evidence="2" id="KW-0121">Carboxypeptidase</keyword>
<name>B9XIH2_PEDPL</name>
<dbReference type="InterPro" id="IPR005311">
    <property type="entry name" value="PBP_dimer"/>
</dbReference>
<dbReference type="GO" id="GO:0005886">
    <property type="term" value="C:plasma membrane"/>
    <property type="evidence" value="ECO:0007669"/>
    <property type="project" value="TreeGrafter"/>
</dbReference>
<dbReference type="AlphaFoldDB" id="B9XIH2"/>
<organism evidence="6 7">
    <name type="scientific">Pedosphaera parvula (strain Ellin514)</name>
    <dbReference type="NCBI Taxonomy" id="320771"/>
    <lineage>
        <taxon>Bacteria</taxon>
        <taxon>Pseudomonadati</taxon>
        <taxon>Verrucomicrobiota</taxon>
        <taxon>Pedosphaerae</taxon>
        <taxon>Pedosphaerales</taxon>
        <taxon>Pedosphaeraceae</taxon>
        <taxon>Pedosphaera</taxon>
    </lineage>
</organism>
<feature type="domain" description="Penicillin-binding protein transpeptidase" evidence="4">
    <location>
        <begin position="293"/>
        <end position="593"/>
    </location>
</feature>
<reference evidence="6 7" key="1">
    <citation type="journal article" date="2011" name="J. Bacteriol.">
        <title>Genome sequence of 'Pedosphaera parvula' Ellin514, an aerobic Verrucomicrobial isolate from pasture soil.</title>
        <authorList>
            <person name="Kant R."/>
            <person name="van Passel M.W."/>
            <person name="Sangwan P."/>
            <person name="Palva A."/>
            <person name="Lucas S."/>
            <person name="Copeland A."/>
            <person name="Lapidus A."/>
            <person name="Glavina Del Rio T."/>
            <person name="Dalin E."/>
            <person name="Tice H."/>
            <person name="Bruce D."/>
            <person name="Goodwin L."/>
            <person name="Pitluck S."/>
            <person name="Chertkov O."/>
            <person name="Larimer F.W."/>
            <person name="Land M.L."/>
            <person name="Hauser L."/>
            <person name="Brettin T.S."/>
            <person name="Detter J.C."/>
            <person name="Han S."/>
            <person name="de Vos W.M."/>
            <person name="Janssen P.H."/>
            <person name="Smidt H."/>
        </authorList>
    </citation>
    <scope>NUCLEOTIDE SEQUENCE [LARGE SCALE GENOMIC DNA]</scope>
    <source>
        <strain evidence="6 7">Ellin514</strain>
    </source>
</reference>
<evidence type="ECO:0000256" key="1">
    <source>
        <dbReference type="ARBA" id="ARBA00004370"/>
    </source>
</evidence>
<keyword evidence="6" id="KW-0808">Transferase</keyword>
<dbReference type="RefSeq" id="WP_007415615.1">
    <property type="nucleotide sequence ID" value="NZ_ABOX02000017.1"/>
</dbReference>
<proteinExistence type="predicted"/>
<dbReference type="InterPro" id="IPR050515">
    <property type="entry name" value="Beta-lactam/transpept"/>
</dbReference>
<evidence type="ECO:0000256" key="3">
    <source>
        <dbReference type="ARBA" id="ARBA00023136"/>
    </source>
</evidence>
<evidence type="ECO:0000259" key="5">
    <source>
        <dbReference type="Pfam" id="PF03717"/>
    </source>
</evidence>
<evidence type="ECO:0000256" key="2">
    <source>
        <dbReference type="ARBA" id="ARBA00022645"/>
    </source>
</evidence>
<dbReference type="Pfam" id="PF00905">
    <property type="entry name" value="Transpeptidase"/>
    <property type="match status" value="1"/>
</dbReference>
<evidence type="ECO:0000259" key="4">
    <source>
        <dbReference type="Pfam" id="PF00905"/>
    </source>
</evidence>
<keyword evidence="6" id="KW-0328">Glycosyltransferase</keyword>
<dbReference type="InterPro" id="IPR012338">
    <property type="entry name" value="Beta-lactam/transpept-like"/>
</dbReference>
<dbReference type="OrthoDB" id="9770103at2"/>
<comment type="caution">
    <text evidence="6">The sequence shown here is derived from an EMBL/GenBank/DDBJ whole genome shotgun (WGS) entry which is preliminary data.</text>
</comment>
<dbReference type="GO" id="GO:0071555">
    <property type="term" value="P:cell wall organization"/>
    <property type="evidence" value="ECO:0007669"/>
    <property type="project" value="TreeGrafter"/>
</dbReference>
<dbReference type="PANTHER" id="PTHR30627:SF1">
    <property type="entry name" value="PEPTIDOGLYCAN D,D-TRANSPEPTIDASE FTSI"/>
    <property type="match status" value="1"/>
</dbReference>
<dbReference type="PANTHER" id="PTHR30627">
    <property type="entry name" value="PEPTIDOGLYCAN D,D-TRANSPEPTIDASE"/>
    <property type="match status" value="1"/>
</dbReference>
<evidence type="ECO:0000313" key="6">
    <source>
        <dbReference type="EMBL" id="EEF60433.1"/>
    </source>
</evidence>
<dbReference type="Gene3D" id="3.90.1310.10">
    <property type="entry name" value="Penicillin-binding protein 2a (Domain 2)"/>
    <property type="match status" value="1"/>
</dbReference>
<dbReference type="Gene3D" id="3.40.710.10">
    <property type="entry name" value="DD-peptidase/beta-lactamase superfamily"/>
    <property type="match status" value="1"/>
</dbReference>
<dbReference type="STRING" id="320771.Cflav_PD3403"/>
<accession>B9XIH2</accession>
<dbReference type="SUPFAM" id="SSF56519">
    <property type="entry name" value="Penicillin binding protein dimerisation domain"/>
    <property type="match status" value="1"/>
</dbReference>
<dbReference type="GO" id="GO:0004180">
    <property type="term" value="F:carboxypeptidase activity"/>
    <property type="evidence" value="ECO:0007669"/>
    <property type="project" value="UniProtKB-KW"/>
</dbReference>
<dbReference type="GO" id="GO:0008658">
    <property type="term" value="F:penicillin binding"/>
    <property type="evidence" value="ECO:0007669"/>
    <property type="project" value="InterPro"/>
</dbReference>
<dbReference type="InterPro" id="IPR036138">
    <property type="entry name" value="PBP_dimer_sf"/>
</dbReference>
<gene>
    <name evidence="6" type="ORF">Cflav_PD3403</name>
</gene>
<sequence precursor="true">MAKRLQYRRLLMLALLLGAAFAGLGYRLVDLQVLRHEVLETKARENTQHVYQLEPRRGNILDSKGNLLATSIFVKTVCADPALIGNRQAEVAHVVAPILGLNEAELTQRLMPRIGRDEKGETRTNHYVVLKRKVSSDDWQKVQSAMSNAVFAGEENITSKKEKAFYRNLRAKAISTDPIDDQLRTYPNQSLASHVIGFTGIIERTNGVGRFLETIGIDGIERMLDAKLKGVRGWRLTEVDGQKREIVSLREQDVEANDGLNAVLTIDSGLQHILESALAEGLQKESPAAISGMIVRPKTGEILAMAVLPSFDPNSPGGTADARRNRLISDMNEPGSTFKIVVVSGALNDQMVKLSDMFDCEHGRFAFAGRTLHDHAQYGTLSTEGIITKSSNIGAAKIGIRMGEAKLYQYMKDFGFGDKTGILLPGEIGGWVHPVKDWTKVSIAQIPMGQGVAITSMQMCMAMSAIANKGVLMKPILLDRLEDNGGNVVARYAPQPVRRVISEEAAREMIEALKTVPTKDGTAPKAAMEHYTVAGKTGTAQKVPYHLNKFYASFIGFFPADNAEICIYVSMDDPKGHLHQGGQVAAPVFKEIAEKAANYLNIRPDRDVEIGPPNVIVPADAGQQQQKTVASKTL</sequence>
<dbReference type="SUPFAM" id="SSF56601">
    <property type="entry name" value="beta-lactamase/transpeptidase-like"/>
    <property type="match status" value="1"/>
</dbReference>
<dbReference type="EMBL" id="ABOX02000017">
    <property type="protein sequence ID" value="EEF60433.1"/>
    <property type="molecule type" value="Genomic_DNA"/>
</dbReference>
<dbReference type="EC" id="2.4.1.129" evidence="6"/>
<dbReference type="InterPro" id="IPR001460">
    <property type="entry name" value="PCN-bd_Tpept"/>
</dbReference>
<dbReference type="Pfam" id="PF03717">
    <property type="entry name" value="PBP_dimer"/>
    <property type="match status" value="1"/>
</dbReference>
<dbReference type="Gene3D" id="3.30.450.330">
    <property type="match status" value="1"/>
</dbReference>
<keyword evidence="7" id="KW-1185">Reference proteome</keyword>
<feature type="domain" description="Penicillin-binding protein dimerisation" evidence="5">
    <location>
        <begin position="54"/>
        <end position="246"/>
    </location>
</feature>
<keyword evidence="3" id="KW-0472">Membrane</keyword>
<comment type="subcellular location">
    <subcellularLocation>
        <location evidence="1">Membrane</location>
    </subcellularLocation>
</comment>
<protein>
    <submittedName>
        <fullName evidence="6">Peptidoglycan glycosyltransferase</fullName>
        <ecNumber evidence="6">2.4.1.129</ecNumber>
    </submittedName>
</protein>
<dbReference type="Proteomes" id="UP000003688">
    <property type="component" value="Unassembled WGS sequence"/>
</dbReference>
<keyword evidence="2" id="KW-0378">Hydrolase</keyword>
<evidence type="ECO:0000313" key="7">
    <source>
        <dbReference type="Proteomes" id="UP000003688"/>
    </source>
</evidence>
<keyword evidence="2" id="KW-0645">Protease</keyword>
<dbReference type="GO" id="GO:0016757">
    <property type="term" value="F:glycosyltransferase activity"/>
    <property type="evidence" value="ECO:0007669"/>
    <property type="project" value="UniProtKB-KW"/>
</dbReference>